<keyword evidence="3" id="KW-0808">Transferase</keyword>
<dbReference type="GO" id="GO:0005524">
    <property type="term" value="F:ATP binding"/>
    <property type="evidence" value="ECO:0007669"/>
    <property type="project" value="UniProtKB-UniRule"/>
</dbReference>
<name>A0A068TUZ8_COFCA</name>
<dbReference type="InParanoid" id="A0A068TUZ8"/>
<evidence type="ECO:0000313" key="16">
    <source>
        <dbReference type="EMBL" id="CDO99867.1"/>
    </source>
</evidence>
<evidence type="ECO:0000256" key="11">
    <source>
        <dbReference type="ARBA" id="ARBA00023180"/>
    </source>
</evidence>
<evidence type="ECO:0000256" key="10">
    <source>
        <dbReference type="ARBA" id="ARBA00023136"/>
    </source>
</evidence>
<evidence type="ECO:0000256" key="7">
    <source>
        <dbReference type="ARBA" id="ARBA00022777"/>
    </source>
</evidence>
<dbReference type="OrthoDB" id="1720310at2759"/>
<evidence type="ECO:0000256" key="14">
    <source>
        <dbReference type="SAM" id="Phobius"/>
    </source>
</evidence>
<dbReference type="SUPFAM" id="SSF56112">
    <property type="entry name" value="Protein kinase-like (PK-like)"/>
    <property type="match status" value="2"/>
</dbReference>
<evidence type="ECO:0000259" key="15">
    <source>
        <dbReference type="PROSITE" id="PS50011"/>
    </source>
</evidence>
<evidence type="ECO:0000256" key="12">
    <source>
        <dbReference type="PROSITE-ProRule" id="PRU10141"/>
    </source>
</evidence>
<organism evidence="16 17">
    <name type="scientific">Coffea canephora</name>
    <name type="common">Robusta coffee</name>
    <dbReference type="NCBI Taxonomy" id="49390"/>
    <lineage>
        <taxon>Eukaryota</taxon>
        <taxon>Viridiplantae</taxon>
        <taxon>Streptophyta</taxon>
        <taxon>Embryophyta</taxon>
        <taxon>Tracheophyta</taxon>
        <taxon>Spermatophyta</taxon>
        <taxon>Magnoliopsida</taxon>
        <taxon>eudicotyledons</taxon>
        <taxon>Gunneridae</taxon>
        <taxon>Pentapetalae</taxon>
        <taxon>asterids</taxon>
        <taxon>lamiids</taxon>
        <taxon>Gentianales</taxon>
        <taxon>Rubiaceae</taxon>
        <taxon>Ixoroideae</taxon>
        <taxon>Gardenieae complex</taxon>
        <taxon>Bertiereae - Coffeeae clade</taxon>
        <taxon>Coffeeae</taxon>
        <taxon>Coffea</taxon>
    </lineage>
</organism>
<dbReference type="InterPro" id="IPR000719">
    <property type="entry name" value="Prot_kinase_dom"/>
</dbReference>
<evidence type="ECO:0000256" key="9">
    <source>
        <dbReference type="ARBA" id="ARBA00022989"/>
    </source>
</evidence>
<keyword evidence="6 12" id="KW-0547">Nucleotide-binding</keyword>
<dbReference type="PANTHER" id="PTHR34590">
    <property type="entry name" value="OS03G0124300 PROTEIN-RELATED"/>
    <property type="match status" value="1"/>
</dbReference>
<feature type="compositionally biased region" description="Polar residues" evidence="13">
    <location>
        <begin position="410"/>
        <end position="428"/>
    </location>
</feature>
<keyword evidence="11" id="KW-0325">Glycoprotein</keyword>
<dbReference type="GO" id="GO:0004714">
    <property type="term" value="F:transmembrane receptor protein tyrosine kinase activity"/>
    <property type="evidence" value="ECO:0007669"/>
    <property type="project" value="InterPro"/>
</dbReference>
<evidence type="ECO:0000256" key="1">
    <source>
        <dbReference type="ARBA" id="ARBA00004479"/>
    </source>
</evidence>
<dbReference type="InterPro" id="IPR024788">
    <property type="entry name" value="Malectin-like_Carb-bd_dom"/>
</dbReference>
<proteinExistence type="predicted"/>
<sequence length="1444" mass="162734">MISRISATPFHYTFQVSPGQKIIRLHFYPASYRGFENSFDLFSVKAGLFTLLEDFSPSLTADGSGEKYIIVKEFCLNVEENKKLSISFSPSLITESKDNPYAFVNGIEIISMPAGLYYTPDGDLGAPIVGQKNRFYSVDNSTALEMIKRLNIGGSFISSVEDFGMFRRWDEDSNFLLESRVYRMNHPVLSIKHPNMPPFTAPLKLYQTSWKAGGKLKVDQTYNFTWKLPIYMGFGYLVRFHFCVLDAGMADKDKSEFTILINDQMAETQADVIKWSGGTGTPVYRDYVVIMKGDKEGSKCDLLISLQSPDELVLGLLNGVEVFKLSNLKNSLATPNPAIPKRVSAASSLKIHSMFLAFGRSNNVVTGLTIVIILVNVILFENGATESFQLSQHEEPPILEESVVSRPNEVATSKPLQKTASTSNGKDLQSSKKDSALIRKPSKGWLWKAGWNIGKQTKRTHSILPNVSGPRFSLKDIQAAMDISVDHHHFIIDGELRKVYIGHMKQHPELAFSIYQLPIGRRHKEVLDVCTHEIERLSRLRHPNLLSLIGYCHDKLQDQILLIYDHIGFATLQSYLYGSKTTNHLQWKNRLQIGIGVAQGLDYLHKGTRSTIVHHDVRLENILLNEDLRPKILNSGLSKLSPVAHLEKAPSKSELPWLEYLSPEVITSGLQASEKSDVYSFGLVLLELLCCQKTKDFHLCVGNDERYLKHWVKNHIKTKKLDEIIDPSVEWEIASACLAEFLKIAFNCLRVRKAERPSMSYAIEKLKFALQLQEKAETRFQDYKGQEGRNSSLFEVEPMYLNPVFGVTLYLYSYILLSFGDHHVIAFVNGGYKTPATATYDIGDVAINCGSVGNSAALDGREWIGEASSKFMPSLQPRGKSRSSTALQVSSLSVDPVPYTTARISATPFYYTFQVSPGQKFIRLHFYPASYRGFEKSMDFFTVKAGPFTLLRDFSASYAADTSSVKYLVKEFCVNVEENRELNIVFSPSLSSKSRNTYAFVNGIELISIPTGLYHTPDGDLGARIVNLMNRFHVIDNSTALEVIQRLNIGGNSISPIEDFGMFRRWSEDANYLLEPAGVHQVSHLAKMIKYTNMPAFIAPPKLYQTSWKIERDARANKMHKLTWKIPADLGFGYLVRLHVSQFGAEMSTNGQMEFRVLINNHIAEAKANVMEWSGGAEIPAYRDYLVKVKGETEGRNCDLLISLESFDVFVFGLLNGVEIFKLSNLENSLATPIPTFPGRVLPSWKYPKKQYVFLAIGQGNFPVTSMTILIILVNIAVFNLRQMWKEEFHQGKDTQTTTTEASYRCFSLSEIESATQNFNEAFVIGQGGFGKVYRGVIHETSEVVAIKRLKSKSKQGAHEFWTEVGTLSKLRHIHLVSLIGYCNESQKMILVYEYVPCGTLADNLYKNRRNKTAFVPLCWEQRLRICIGAAPNKEKRTLLSFSN</sequence>
<dbReference type="PANTHER" id="PTHR34590:SF5">
    <property type="entry name" value="OS04G0586500 PROTEIN"/>
    <property type="match status" value="1"/>
</dbReference>
<dbReference type="FunFam" id="3.30.200.20:FF:000039">
    <property type="entry name" value="receptor-like protein kinase FERONIA"/>
    <property type="match status" value="1"/>
</dbReference>
<dbReference type="Pfam" id="PF07714">
    <property type="entry name" value="PK_Tyr_Ser-Thr"/>
    <property type="match status" value="2"/>
</dbReference>
<dbReference type="EMBL" id="HG739088">
    <property type="protein sequence ID" value="CDO99867.1"/>
    <property type="molecule type" value="Genomic_DNA"/>
</dbReference>
<dbReference type="Gene3D" id="3.30.200.20">
    <property type="entry name" value="Phosphorylase Kinase, domain 1"/>
    <property type="match status" value="1"/>
</dbReference>
<dbReference type="Gene3D" id="2.60.120.430">
    <property type="entry name" value="Galactose-binding lectin"/>
    <property type="match status" value="4"/>
</dbReference>
<dbReference type="FunFam" id="2.60.120.430:FF:000003">
    <property type="entry name" value="FERONIA receptor-like kinase"/>
    <property type="match status" value="2"/>
</dbReference>
<gene>
    <name evidence="16" type="ORF">GSCOC_T00029566001</name>
</gene>
<reference evidence="17" key="1">
    <citation type="journal article" date="2014" name="Science">
        <title>The coffee genome provides insight into the convergent evolution of caffeine biosynthesis.</title>
        <authorList>
            <person name="Denoeud F."/>
            <person name="Carretero-Paulet L."/>
            <person name="Dereeper A."/>
            <person name="Droc G."/>
            <person name="Guyot R."/>
            <person name="Pietrella M."/>
            <person name="Zheng C."/>
            <person name="Alberti A."/>
            <person name="Anthony F."/>
            <person name="Aprea G."/>
            <person name="Aury J.M."/>
            <person name="Bento P."/>
            <person name="Bernard M."/>
            <person name="Bocs S."/>
            <person name="Campa C."/>
            <person name="Cenci A."/>
            <person name="Combes M.C."/>
            <person name="Crouzillat D."/>
            <person name="Da Silva C."/>
            <person name="Daddiego L."/>
            <person name="De Bellis F."/>
            <person name="Dussert S."/>
            <person name="Garsmeur O."/>
            <person name="Gayraud T."/>
            <person name="Guignon V."/>
            <person name="Jahn K."/>
            <person name="Jamilloux V."/>
            <person name="Joet T."/>
            <person name="Labadie K."/>
            <person name="Lan T."/>
            <person name="Leclercq J."/>
            <person name="Lepelley M."/>
            <person name="Leroy T."/>
            <person name="Li L.T."/>
            <person name="Librado P."/>
            <person name="Lopez L."/>
            <person name="Munoz A."/>
            <person name="Noel B."/>
            <person name="Pallavicini A."/>
            <person name="Perrotta G."/>
            <person name="Poncet V."/>
            <person name="Pot D."/>
            <person name="Priyono X."/>
            <person name="Rigoreau M."/>
            <person name="Rouard M."/>
            <person name="Rozas J."/>
            <person name="Tranchant-Dubreuil C."/>
            <person name="VanBuren R."/>
            <person name="Zhang Q."/>
            <person name="Andrade A.C."/>
            <person name="Argout X."/>
            <person name="Bertrand B."/>
            <person name="de Kochko A."/>
            <person name="Graziosi G."/>
            <person name="Henry R.J."/>
            <person name="Jayarama X."/>
            <person name="Ming R."/>
            <person name="Nagai C."/>
            <person name="Rounsley S."/>
            <person name="Sankoff D."/>
            <person name="Giuliano G."/>
            <person name="Albert V.A."/>
            <person name="Wincker P."/>
            <person name="Lashermes P."/>
        </authorList>
    </citation>
    <scope>NUCLEOTIDE SEQUENCE [LARGE SCALE GENOMIC DNA]</scope>
    <source>
        <strain evidence="17">cv. DH200-94</strain>
    </source>
</reference>
<keyword evidence="8 12" id="KW-0067">ATP-binding</keyword>
<dbReference type="PROSITE" id="PS00107">
    <property type="entry name" value="PROTEIN_KINASE_ATP"/>
    <property type="match status" value="1"/>
</dbReference>
<evidence type="ECO:0000256" key="13">
    <source>
        <dbReference type="SAM" id="MobiDB-lite"/>
    </source>
</evidence>
<dbReference type="InterPro" id="IPR001245">
    <property type="entry name" value="Ser-Thr/Tyr_kinase_cat_dom"/>
</dbReference>
<dbReference type="InterPro" id="IPR008266">
    <property type="entry name" value="Tyr_kinase_AS"/>
</dbReference>
<keyword evidence="10 14" id="KW-0472">Membrane</keyword>
<keyword evidence="17" id="KW-1185">Reference proteome</keyword>
<evidence type="ECO:0000313" key="17">
    <source>
        <dbReference type="Proteomes" id="UP000295252"/>
    </source>
</evidence>
<keyword evidence="5" id="KW-0732">Signal</keyword>
<dbReference type="PROSITE" id="PS50011">
    <property type="entry name" value="PROTEIN_KINASE_DOM"/>
    <property type="match status" value="2"/>
</dbReference>
<dbReference type="Pfam" id="PF12819">
    <property type="entry name" value="Malectin_like"/>
    <property type="match status" value="2"/>
</dbReference>
<evidence type="ECO:0000256" key="6">
    <source>
        <dbReference type="ARBA" id="ARBA00022741"/>
    </source>
</evidence>
<keyword evidence="7" id="KW-0418">Kinase</keyword>
<feature type="region of interest" description="Disordered" evidence="13">
    <location>
        <begin position="401"/>
        <end position="435"/>
    </location>
</feature>
<dbReference type="PROSITE" id="PS00109">
    <property type="entry name" value="PROTEIN_KINASE_TYR"/>
    <property type="match status" value="1"/>
</dbReference>
<keyword evidence="9 14" id="KW-1133">Transmembrane helix</keyword>
<accession>A0A068TUZ8</accession>
<feature type="domain" description="Protein kinase" evidence="15">
    <location>
        <begin position="1319"/>
        <end position="1444"/>
    </location>
</feature>
<dbReference type="FunFam" id="2.60.120.430:FF:000007">
    <property type="entry name" value="FERONIA receptor-like kinase"/>
    <property type="match status" value="2"/>
</dbReference>
<dbReference type="Proteomes" id="UP000295252">
    <property type="component" value="Chromosome IV"/>
</dbReference>
<feature type="transmembrane region" description="Helical" evidence="14">
    <location>
        <begin position="1262"/>
        <end position="1281"/>
    </location>
</feature>
<evidence type="ECO:0000256" key="8">
    <source>
        <dbReference type="ARBA" id="ARBA00022840"/>
    </source>
</evidence>
<dbReference type="PhylomeDB" id="A0A068TUZ8"/>
<protein>
    <recommendedName>
        <fullName evidence="15">Protein kinase domain-containing protein</fullName>
    </recommendedName>
</protein>
<evidence type="ECO:0000256" key="2">
    <source>
        <dbReference type="ARBA" id="ARBA00022527"/>
    </source>
</evidence>
<feature type="domain" description="Protein kinase" evidence="15">
    <location>
        <begin position="485"/>
        <end position="769"/>
    </location>
</feature>
<dbReference type="Gramene" id="CDO99867">
    <property type="protein sequence ID" value="CDO99867"/>
    <property type="gene ID" value="GSCOC_T00029566001"/>
</dbReference>
<evidence type="ECO:0000256" key="5">
    <source>
        <dbReference type="ARBA" id="ARBA00022729"/>
    </source>
</evidence>
<dbReference type="Gene3D" id="1.10.510.10">
    <property type="entry name" value="Transferase(Phosphotransferase) domain 1"/>
    <property type="match status" value="2"/>
</dbReference>
<keyword evidence="4 14" id="KW-0812">Transmembrane</keyword>
<dbReference type="STRING" id="49390.A0A068TUZ8"/>
<feature type="binding site" evidence="12">
    <location>
        <position position="1348"/>
    </location>
    <ligand>
        <name>ATP</name>
        <dbReference type="ChEBI" id="CHEBI:30616"/>
    </ligand>
</feature>
<keyword evidence="2" id="KW-0723">Serine/threonine-protein kinase</keyword>
<dbReference type="InterPro" id="IPR045272">
    <property type="entry name" value="ANXUR1/2-like"/>
</dbReference>
<dbReference type="InterPro" id="IPR017441">
    <property type="entry name" value="Protein_kinase_ATP_BS"/>
</dbReference>
<dbReference type="GO" id="GO:0004674">
    <property type="term" value="F:protein serine/threonine kinase activity"/>
    <property type="evidence" value="ECO:0007669"/>
    <property type="project" value="UniProtKB-KW"/>
</dbReference>
<evidence type="ECO:0000256" key="4">
    <source>
        <dbReference type="ARBA" id="ARBA00022692"/>
    </source>
</evidence>
<evidence type="ECO:0000256" key="3">
    <source>
        <dbReference type="ARBA" id="ARBA00022679"/>
    </source>
</evidence>
<dbReference type="GO" id="GO:0016020">
    <property type="term" value="C:membrane"/>
    <property type="evidence" value="ECO:0007669"/>
    <property type="project" value="UniProtKB-SubCell"/>
</dbReference>
<dbReference type="InterPro" id="IPR011009">
    <property type="entry name" value="Kinase-like_dom_sf"/>
</dbReference>
<comment type="subcellular location">
    <subcellularLocation>
        <location evidence="1">Membrane</location>
        <topology evidence="1">Single-pass type I membrane protein</topology>
    </subcellularLocation>
</comment>